<dbReference type="GO" id="GO:0005886">
    <property type="term" value="C:plasma membrane"/>
    <property type="evidence" value="ECO:0007669"/>
    <property type="project" value="UniProtKB-SubCell"/>
</dbReference>
<dbReference type="InterPro" id="IPR013556">
    <property type="entry name" value="Flag_M-ring_C"/>
</dbReference>
<sequence length="559" mass="64191">MVDFDRLSLAERQRKLKTSLERQVRSDLEKALVGVLPGRFEIARVSVNMDASKRTIDATEYAPVEIVPQNPKANYNTREVRTDLLISSETSSKNYEGQGFSPWGPPGQEGQTPPEYQNVADLIGKYSDNTQRNNYALNEKKIQEEKSPIEINSVSVAVFVDGTWKFEYDQKGNYLLENGLRKRTFTPATVEEVNAVSRVLETALKAESKEGSISVSVQPIQFFRQDQFEQEDKAYRDQKRIENLVLWASVGLGIFILFFFIARYLAREAERRNRLRQEELARQAQLQQQQAIMEARNMGFDDIMSLEERESSELREYAISLAKEQPDETRPFEFINRTDPAHILNFIQQEHPQTISLILAYLEPAKASYILSELPHEIQTDVAKRIALMDRTSPEIVREVERVLEKKLATLSSEDYTSAGGVDNVVEIINLVDRQTEKFIIESLEEEDPELAEEIKKRMFVFEDIVMLEDKAVQKVLREVDAQELAKALKAVDTEVQDKIYRNMSKRAATLLREDMEFLGAIRRKDVEEAQQKIVSVIRKLEDQGEIVIARSGEDDILV</sequence>
<keyword evidence="3" id="KW-0145">Chemotaxis</keyword>
<dbReference type="InterPro" id="IPR032779">
    <property type="entry name" value="FliG_M"/>
</dbReference>
<reference evidence="10" key="1">
    <citation type="journal article" date="2024" name="Gigascience">
        <title>Chromosome-level genome of the poultry shaft louse Menopon gallinae provides insight into the host-switching and adaptive evolution of parasitic lice.</title>
        <authorList>
            <person name="Xu Y."/>
            <person name="Ma L."/>
            <person name="Liu S."/>
            <person name="Liang Y."/>
            <person name="Liu Q."/>
            <person name="He Z."/>
            <person name="Tian L."/>
            <person name="Duan Y."/>
            <person name="Cai W."/>
            <person name="Li H."/>
            <person name="Song F."/>
        </authorList>
    </citation>
    <scope>NUCLEOTIDE SEQUENCE</scope>
    <source>
        <strain evidence="10">Cailab_2023a</strain>
    </source>
</reference>
<keyword evidence="2" id="KW-1003">Cell membrane</keyword>
<dbReference type="InterPro" id="IPR000067">
    <property type="entry name" value="FlgMring_FliF"/>
</dbReference>
<comment type="caution">
    <text evidence="10">The sequence shown here is derived from an EMBL/GenBank/DDBJ whole genome shotgun (WGS) entry which is preliminary data.</text>
</comment>
<accession>A0AAW2H6S1</accession>
<dbReference type="GO" id="GO:0003774">
    <property type="term" value="F:cytoskeletal motor activity"/>
    <property type="evidence" value="ECO:0007669"/>
    <property type="project" value="InterPro"/>
</dbReference>
<dbReference type="FunFam" id="1.10.220.30:FF:000005">
    <property type="entry name" value="Flagellar motor switch protein FliG"/>
    <property type="match status" value="1"/>
</dbReference>
<dbReference type="SUPFAM" id="SSF48029">
    <property type="entry name" value="FliG"/>
    <property type="match status" value="1"/>
</dbReference>
<name>A0AAW2H6S1_9NEOP</name>
<protein>
    <recommendedName>
        <fullName evidence="11">Flagellar motor switch protein FliG</fullName>
    </recommendedName>
</protein>
<evidence type="ECO:0000256" key="2">
    <source>
        <dbReference type="ARBA" id="ARBA00022475"/>
    </source>
</evidence>
<dbReference type="Pfam" id="PF01706">
    <property type="entry name" value="FliG_C"/>
    <property type="match status" value="1"/>
</dbReference>
<feature type="transmembrane region" description="Helical" evidence="6">
    <location>
        <begin position="244"/>
        <end position="266"/>
    </location>
</feature>
<dbReference type="Pfam" id="PF14841">
    <property type="entry name" value="FliG_M"/>
    <property type="match status" value="1"/>
</dbReference>
<dbReference type="NCBIfam" id="TIGR00207">
    <property type="entry name" value="fliG"/>
    <property type="match status" value="1"/>
</dbReference>
<dbReference type="PANTHER" id="PTHR30534:SF0">
    <property type="entry name" value="FLAGELLAR MOTOR SWITCH PROTEIN FLIG"/>
    <property type="match status" value="1"/>
</dbReference>
<feature type="domain" description="Flagellar motor switch protein FliG middle" evidence="9">
    <location>
        <begin position="340"/>
        <end position="414"/>
    </location>
</feature>
<organism evidence="10">
    <name type="scientific">Menopon gallinae</name>
    <name type="common">poultry shaft louse</name>
    <dbReference type="NCBI Taxonomy" id="328185"/>
    <lineage>
        <taxon>Eukaryota</taxon>
        <taxon>Metazoa</taxon>
        <taxon>Ecdysozoa</taxon>
        <taxon>Arthropoda</taxon>
        <taxon>Hexapoda</taxon>
        <taxon>Insecta</taxon>
        <taxon>Pterygota</taxon>
        <taxon>Neoptera</taxon>
        <taxon>Paraneoptera</taxon>
        <taxon>Psocodea</taxon>
        <taxon>Troctomorpha</taxon>
        <taxon>Phthiraptera</taxon>
        <taxon>Amblycera</taxon>
        <taxon>Menoponidae</taxon>
        <taxon>Menopon</taxon>
    </lineage>
</organism>
<gene>
    <name evidence="10" type="ORF">PYX00_010920</name>
</gene>
<dbReference type="FunFam" id="1.10.220.30:FF:000001">
    <property type="entry name" value="Flagellar motor switch protein FliG"/>
    <property type="match status" value="1"/>
</dbReference>
<feature type="domain" description="Flagellar M-ring C-terminal" evidence="8">
    <location>
        <begin position="37"/>
        <end position="222"/>
    </location>
</feature>
<dbReference type="AlphaFoldDB" id="A0AAW2H6S1"/>
<dbReference type="PANTHER" id="PTHR30534">
    <property type="entry name" value="FLAGELLAR MOTOR SWITCH PROTEIN FLIG"/>
    <property type="match status" value="1"/>
</dbReference>
<evidence type="ECO:0000256" key="4">
    <source>
        <dbReference type="ARBA" id="ARBA00023136"/>
    </source>
</evidence>
<dbReference type="GO" id="GO:0006935">
    <property type="term" value="P:chemotaxis"/>
    <property type="evidence" value="ECO:0007669"/>
    <property type="project" value="UniProtKB-KW"/>
</dbReference>
<evidence type="ECO:0000259" key="8">
    <source>
        <dbReference type="Pfam" id="PF08345"/>
    </source>
</evidence>
<evidence type="ECO:0000256" key="3">
    <source>
        <dbReference type="ARBA" id="ARBA00022500"/>
    </source>
</evidence>
<dbReference type="Gene3D" id="1.10.220.30">
    <property type="match status" value="2"/>
</dbReference>
<evidence type="ECO:0000259" key="7">
    <source>
        <dbReference type="Pfam" id="PF01706"/>
    </source>
</evidence>
<keyword evidence="6" id="KW-0812">Transmembrane</keyword>
<dbReference type="NCBIfam" id="TIGR00206">
    <property type="entry name" value="fliF"/>
    <property type="match status" value="1"/>
</dbReference>
<dbReference type="InterPro" id="IPR011002">
    <property type="entry name" value="FliG_a-hlx"/>
</dbReference>
<dbReference type="Pfam" id="PF08345">
    <property type="entry name" value="YscJ_FliF_C"/>
    <property type="match status" value="1"/>
</dbReference>
<proteinExistence type="predicted"/>
<evidence type="ECO:0000256" key="1">
    <source>
        <dbReference type="ARBA" id="ARBA00004413"/>
    </source>
</evidence>
<evidence type="ECO:0000256" key="5">
    <source>
        <dbReference type="SAM" id="MobiDB-lite"/>
    </source>
</evidence>
<feature type="domain" description="Flagellar motor switch protein FliG C-terminal" evidence="7">
    <location>
        <begin position="442"/>
        <end position="549"/>
    </location>
</feature>
<evidence type="ECO:0000259" key="9">
    <source>
        <dbReference type="Pfam" id="PF14841"/>
    </source>
</evidence>
<evidence type="ECO:0008006" key="11">
    <source>
        <dbReference type="Google" id="ProtNLM"/>
    </source>
</evidence>
<dbReference type="PRINTS" id="PR00954">
    <property type="entry name" value="FLGMOTORFLIG"/>
</dbReference>
<dbReference type="InterPro" id="IPR000090">
    <property type="entry name" value="Flg_Motor_Flig"/>
</dbReference>
<evidence type="ECO:0000313" key="10">
    <source>
        <dbReference type="EMBL" id="KAL0264055.1"/>
    </source>
</evidence>
<feature type="region of interest" description="Disordered" evidence="5">
    <location>
        <begin position="91"/>
        <end position="114"/>
    </location>
</feature>
<evidence type="ECO:0000256" key="6">
    <source>
        <dbReference type="SAM" id="Phobius"/>
    </source>
</evidence>
<keyword evidence="4 6" id="KW-0472">Membrane</keyword>
<comment type="subcellular location">
    <subcellularLocation>
        <location evidence="1">Cell membrane</location>
        <topology evidence="1">Peripheral membrane protein</topology>
        <orientation evidence="1">Cytoplasmic side</orientation>
    </subcellularLocation>
</comment>
<keyword evidence="6" id="KW-1133">Transmembrane helix</keyword>
<dbReference type="EMBL" id="JARGDH010000029">
    <property type="protein sequence ID" value="KAL0264055.1"/>
    <property type="molecule type" value="Genomic_DNA"/>
</dbReference>
<dbReference type="InterPro" id="IPR023087">
    <property type="entry name" value="Flg_Motor_Flig_C"/>
</dbReference>